<dbReference type="GO" id="GO:0035861">
    <property type="term" value="C:site of double-strand break"/>
    <property type="evidence" value="ECO:0007669"/>
    <property type="project" value="EnsemblFungi"/>
</dbReference>
<evidence type="ECO:0000313" key="13">
    <source>
        <dbReference type="JaponicusDB" id="SJAG_00399"/>
    </source>
</evidence>
<dbReference type="GO" id="GO:0003688">
    <property type="term" value="F:DNA replication origin binding"/>
    <property type="evidence" value="ECO:0000318"/>
    <property type="project" value="GO_Central"/>
</dbReference>
<dbReference type="InterPro" id="IPR055065">
    <property type="entry name" value="OB_MCM10"/>
</dbReference>
<keyword evidence="7" id="KW-0539">Nucleus</keyword>
<dbReference type="InterPro" id="IPR040184">
    <property type="entry name" value="Mcm10"/>
</dbReference>
<evidence type="ECO:0000256" key="7">
    <source>
        <dbReference type="ARBA" id="ARBA00023242"/>
    </source>
</evidence>
<dbReference type="PANTHER" id="PTHR13454">
    <property type="entry name" value="PROTEIN MCM10 HOMOLOG"/>
    <property type="match status" value="1"/>
</dbReference>
<name>B6JVI8_SCHJY</name>
<dbReference type="InterPro" id="IPR012340">
    <property type="entry name" value="NA-bd_OB-fold"/>
</dbReference>
<evidence type="ECO:0000256" key="4">
    <source>
        <dbReference type="ARBA" id="ARBA00022723"/>
    </source>
</evidence>
<keyword evidence="6" id="KW-0862">Zinc</keyword>
<dbReference type="AlphaFoldDB" id="B6JVI8"/>
<dbReference type="Pfam" id="PF22379">
    <property type="entry name" value="OB_MCM10"/>
    <property type="match status" value="1"/>
</dbReference>
<evidence type="ECO:0000256" key="3">
    <source>
        <dbReference type="ARBA" id="ARBA00022705"/>
    </source>
</evidence>
<dbReference type="EMBL" id="KE651166">
    <property type="protein sequence ID" value="EEB05389.2"/>
    <property type="molecule type" value="Genomic_DNA"/>
</dbReference>
<dbReference type="GO" id="GO:1904931">
    <property type="term" value="F:MCM complex binding"/>
    <property type="evidence" value="ECO:0007669"/>
    <property type="project" value="EnsemblFungi"/>
</dbReference>
<feature type="compositionally biased region" description="Basic and acidic residues" evidence="9">
    <location>
        <begin position="77"/>
        <end position="94"/>
    </location>
</feature>
<protein>
    <submittedName>
        <fullName evidence="12">MCM-associated protein Mcm10</fullName>
    </submittedName>
</protein>
<feature type="coiled-coil region" evidence="8">
    <location>
        <begin position="467"/>
        <end position="497"/>
    </location>
</feature>
<evidence type="ECO:0000256" key="6">
    <source>
        <dbReference type="ARBA" id="ARBA00022833"/>
    </source>
</evidence>
<dbReference type="CDD" id="cd04485">
    <property type="entry name" value="DnaE_OBF"/>
    <property type="match status" value="1"/>
</dbReference>
<evidence type="ECO:0000313" key="12">
    <source>
        <dbReference type="EMBL" id="EEB05389.2"/>
    </source>
</evidence>
<keyword evidence="14" id="KW-1185">Reference proteome</keyword>
<reference evidence="12 14" key="1">
    <citation type="journal article" date="2011" name="Science">
        <title>Comparative functional genomics of the fission yeasts.</title>
        <authorList>
            <person name="Rhind N."/>
            <person name="Chen Z."/>
            <person name="Yassour M."/>
            <person name="Thompson D.A."/>
            <person name="Haas B.J."/>
            <person name="Habib N."/>
            <person name="Wapinski I."/>
            <person name="Roy S."/>
            <person name="Lin M.F."/>
            <person name="Heiman D.I."/>
            <person name="Young S.K."/>
            <person name="Furuya K."/>
            <person name="Guo Y."/>
            <person name="Pidoux A."/>
            <person name="Chen H.M."/>
            <person name="Robbertse B."/>
            <person name="Goldberg J.M."/>
            <person name="Aoki K."/>
            <person name="Bayne E.H."/>
            <person name="Berlin A.M."/>
            <person name="Desjardins C.A."/>
            <person name="Dobbs E."/>
            <person name="Dukaj L."/>
            <person name="Fan L."/>
            <person name="FitzGerald M.G."/>
            <person name="French C."/>
            <person name="Gujja S."/>
            <person name="Hansen K."/>
            <person name="Keifenheim D."/>
            <person name="Levin J.Z."/>
            <person name="Mosher R.A."/>
            <person name="Mueller C.A."/>
            <person name="Pfiffner J."/>
            <person name="Priest M."/>
            <person name="Russ C."/>
            <person name="Smialowska A."/>
            <person name="Swoboda P."/>
            <person name="Sykes S.M."/>
            <person name="Vaughn M."/>
            <person name="Vengrova S."/>
            <person name="Yoder R."/>
            <person name="Zeng Q."/>
            <person name="Allshire R."/>
            <person name="Baulcombe D."/>
            <person name="Birren B.W."/>
            <person name="Brown W."/>
            <person name="Ekwall K."/>
            <person name="Kellis M."/>
            <person name="Leatherwood J."/>
            <person name="Levin H."/>
            <person name="Margalit H."/>
            <person name="Martienssen R."/>
            <person name="Nieduszynski C.A."/>
            <person name="Spatafora J.W."/>
            <person name="Friedman N."/>
            <person name="Dalgaard J.Z."/>
            <person name="Baumann P."/>
            <person name="Niki H."/>
            <person name="Regev A."/>
            <person name="Nusbaum C."/>
        </authorList>
    </citation>
    <scope>NUCLEOTIDE SEQUENCE [LARGE SCALE GENOMIC DNA]</scope>
    <source>
        <strain evidence="14">yFS275 / FY16936</strain>
    </source>
</reference>
<dbReference type="GO" id="GO:0006270">
    <property type="term" value="P:DNA replication initiation"/>
    <property type="evidence" value="ECO:0000318"/>
    <property type="project" value="GO_Central"/>
</dbReference>
<dbReference type="GO" id="GO:0043596">
    <property type="term" value="C:nuclear replication fork"/>
    <property type="evidence" value="ECO:0000318"/>
    <property type="project" value="GO_Central"/>
</dbReference>
<evidence type="ECO:0000256" key="1">
    <source>
        <dbReference type="ARBA" id="ARBA00004123"/>
    </source>
</evidence>
<dbReference type="JaponicusDB" id="SJAG_00399">
    <property type="gene designation" value="cdc23"/>
</dbReference>
<feature type="compositionally biased region" description="Polar residues" evidence="9">
    <location>
        <begin position="21"/>
        <end position="30"/>
    </location>
</feature>
<keyword evidence="5" id="KW-0863">Zinc-finger</keyword>
<feature type="compositionally biased region" description="Basic and acidic residues" evidence="9">
    <location>
        <begin position="148"/>
        <end position="157"/>
    </location>
</feature>
<dbReference type="InterPro" id="IPR015408">
    <property type="entry name" value="Znf_Mcm10/DnaG"/>
</dbReference>
<dbReference type="GO" id="GO:1902315">
    <property type="term" value="P:nuclear cell cycle DNA replication initiation"/>
    <property type="evidence" value="ECO:0007669"/>
    <property type="project" value="EnsemblFungi"/>
</dbReference>
<evidence type="ECO:0000259" key="10">
    <source>
        <dbReference type="Pfam" id="PF09329"/>
    </source>
</evidence>
<dbReference type="RefSeq" id="XP_002171682.2">
    <property type="nucleotide sequence ID" value="XM_002171646.2"/>
</dbReference>
<dbReference type="GeneID" id="7049548"/>
<dbReference type="PANTHER" id="PTHR13454:SF11">
    <property type="entry name" value="PROTEIN MCM10 HOMOLOG"/>
    <property type="match status" value="1"/>
</dbReference>
<dbReference type="eggNOG" id="KOG3056">
    <property type="taxonomic scope" value="Eukaryota"/>
</dbReference>
<feature type="region of interest" description="Disordered" evidence="9">
    <location>
        <begin position="519"/>
        <end position="604"/>
    </location>
</feature>
<feature type="compositionally biased region" description="Polar residues" evidence="9">
    <location>
        <begin position="207"/>
        <end position="218"/>
    </location>
</feature>
<comment type="subcellular location">
    <subcellularLocation>
        <location evidence="1">Nucleus</location>
    </subcellularLocation>
</comment>
<dbReference type="Gene3D" id="2.40.50.140">
    <property type="entry name" value="Nucleic acid-binding proteins"/>
    <property type="match status" value="1"/>
</dbReference>
<dbReference type="GO" id="GO:0003697">
    <property type="term" value="F:single-stranded DNA binding"/>
    <property type="evidence" value="ECO:0000318"/>
    <property type="project" value="GO_Central"/>
</dbReference>
<sequence>MEHTVSSWPPASPEQVKRNVKTMSPTKTMLSPSSSPKRASRRSSIVGEQLVADGEEDEALLQLQLKEIQTKMELIRARKRKRESEQEEKIEVPRSPEPQRVIQVPSPAKMHSPSRVRMGVDKGKTGKDISLKPAPKGPSFTERLMSARQEERREAAMQKRRRQNRLNGFHAGQTSSNTHESAETAMKTKHTKSASTTNPSKHAMTAHESSTNPLSTPHSPSPTNPASCNEVDPYSRQEMNLRFMSDEQLRECLSGMRVLLVPHMLKLVIPPKFEPPDEDNYVLAGIVAQKSPVLTTARGSKYCIITLTDLKSELDCFLFGRAFERYWKVQTGTIVTILNPDVLKPADRTSYSFSLKLDTDGDSLLEIGRSKHLGHCTSRKKDGKTCNRWVDKRSSEVCRYHVDMAFDRSVSRRMEFSNATFLRAPASHRDARGRAGCERKRYYAGTEIVLRSGGQAASTFFDDEDAVATEVERKERYRRQMQKAEQERRILERLSQTKGSILRHHSLGLEYLRMEQPGRELGVNGGDSDRNEHSNPAAAAAAPSSKQQQQSPASSSTAGTAVASNASAAATTASPTGVSDDASATSSASPHSARAESLVRDGSANGSAASATFRVFSAKSLRRIGFDPTQKSPYSSVERPSSSRALCLDGLRRSSSDVRLSPLKNVKLQYAFTESDDDDDLEII</sequence>
<comment type="similarity">
    <text evidence="2">Belongs to the MCM10 family.</text>
</comment>
<dbReference type="VEuPathDB" id="FungiDB:SJAG_00399"/>
<evidence type="ECO:0000313" key="14">
    <source>
        <dbReference type="Proteomes" id="UP000001744"/>
    </source>
</evidence>
<organism evidence="12 14">
    <name type="scientific">Schizosaccharomyces japonicus (strain yFS275 / FY16936)</name>
    <name type="common">Fission yeast</name>
    <dbReference type="NCBI Taxonomy" id="402676"/>
    <lineage>
        <taxon>Eukaryota</taxon>
        <taxon>Fungi</taxon>
        <taxon>Dikarya</taxon>
        <taxon>Ascomycota</taxon>
        <taxon>Taphrinomycotina</taxon>
        <taxon>Schizosaccharomycetes</taxon>
        <taxon>Schizosaccharomycetales</taxon>
        <taxon>Schizosaccharomycetaceae</taxon>
        <taxon>Schizosaccharomyces</taxon>
    </lineage>
</organism>
<feature type="region of interest" description="Disordered" evidence="9">
    <location>
        <begin position="77"/>
        <end position="231"/>
    </location>
</feature>
<gene>
    <name evidence="13" type="primary">cdc23</name>
    <name evidence="12" type="ORF">SJAG_00399</name>
</gene>
<dbReference type="GO" id="GO:0071515">
    <property type="term" value="P:mating-type locus imprinting"/>
    <property type="evidence" value="ECO:0007669"/>
    <property type="project" value="EnsemblFungi"/>
</dbReference>
<evidence type="ECO:0000256" key="9">
    <source>
        <dbReference type="SAM" id="MobiDB-lite"/>
    </source>
</evidence>
<feature type="domain" description="MCM10 OB-fold" evidence="11">
    <location>
        <begin position="241"/>
        <end position="356"/>
    </location>
</feature>
<feature type="compositionally biased region" description="Basic and acidic residues" evidence="9">
    <location>
        <begin position="118"/>
        <end position="130"/>
    </location>
</feature>
<dbReference type="STRING" id="402676.B6JVI8"/>
<dbReference type="GO" id="GO:0008270">
    <property type="term" value="F:zinc ion binding"/>
    <property type="evidence" value="ECO:0007669"/>
    <property type="project" value="UniProtKB-KW"/>
</dbReference>
<proteinExistence type="inferred from homology"/>
<feature type="region of interest" description="Disordered" evidence="9">
    <location>
        <begin position="1"/>
        <end position="47"/>
    </location>
</feature>
<accession>B6JVI8</accession>
<dbReference type="GO" id="GO:0000785">
    <property type="term" value="C:chromatin"/>
    <property type="evidence" value="ECO:0007669"/>
    <property type="project" value="EnsemblFungi"/>
</dbReference>
<evidence type="ECO:0000256" key="5">
    <source>
        <dbReference type="ARBA" id="ARBA00022771"/>
    </source>
</evidence>
<keyword evidence="8" id="KW-0175">Coiled coil</keyword>
<feature type="domain" description="Zinc finger Mcm10/DnaG-type" evidence="10">
    <location>
        <begin position="368"/>
        <end position="413"/>
    </location>
</feature>
<dbReference type="OrthoDB" id="273123at2759"/>
<dbReference type="Proteomes" id="UP000001744">
    <property type="component" value="Unassembled WGS sequence"/>
</dbReference>
<evidence type="ECO:0000256" key="8">
    <source>
        <dbReference type="SAM" id="Coils"/>
    </source>
</evidence>
<dbReference type="GO" id="GO:0003899">
    <property type="term" value="F:DNA-directed RNA polymerase activity"/>
    <property type="evidence" value="ECO:0007669"/>
    <property type="project" value="EnsemblFungi"/>
</dbReference>
<keyword evidence="4" id="KW-0479">Metal-binding</keyword>
<keyword evidence="3" id="KW-0235">DNA replication</keyword>
<dbReference type="HOGENOM" id="CLU_426518_0_0_1"/>
<evidence type="ECO:0000256" key="2">
    <source>
        <dbReference type="ARBA" id="ARBA00009679"/>
    </source>
</evidence>
<dbReference type="OMA" id="IGFCKAV"/>
<evidence type="ECO:0000259" key="11">
    <source>
        <dbReference type="Pfam" id="PF22379"/>
    </source>
</evidence>
<dbReference type="Pfam" id="PF09329">
    <property type="entry name" value="zf-primase"/>
    <property type="match status" value="1"/>
</dbReference>
<feature type="compositionally biased region" description="Low complexity" evidence="9">
    <location>
        <begin position="534"/>
        <end position="592"/>
    </location>
</feature>